<name>A0A1B1LRK9_VIBPH</name>
<keyword evidence="4" id="KW-0614">Plasmid</keyword>
<evidence type="ECO:0000256" key="2">
    <source>
        <dbReference type="ARBA" id="ARBA00023125"/>
    </source>
</evidence>
<protein>
    <submittedName>
        <fullName evidence="4">Integration host factor subunit alpha</fullName>
    </submittedName>
</protein>
<evidence type="ECO:0000256" key="3">
    <source>
        <dbReference type="RuleBase" id="RU003939"/>
    </source>
</evidence>
<dbReference type="InterPro" id="IPR000119">
    <property type="entry name" value="Hist_DNA-bd"/>
</dbReference>
<dbReference type="SMART" id="SM00411">
    <property type="entry name" value="BHL"/>
    <property type="match status" value="1"/>
</dbReference>
<sequence length="102" mass="11147">MTITKRDLGKSLQEVLPVASREAEALVTDIFQQISCELQSGNDVSLHGFGQFRLLEKQTRPGRNPKTGEACDISARKVCVLKPGVQLKTSAKTNAKKMAVCM</sequence>
<dbReference type="GO" id="GO:0030527">
    <property type="term" value="F:structural constituent of chromatin"/>
    <property type="evidence" value="ECO:0007669"/>
    <property type="project" value="InterPro"/>
</dbReference>
<dbReference type="AlphaFoldDB" id="A0A1B1LRK9"/>
<dbReference type="EMBL" id="KU356480">
    <property type="protein sequence ID" value="ANS55688.1"/>
    <property type="molecule type" value="Genomic_DNA"/>
</dbReference>
<dbReference type="PRINTS" id="PR01727">
    <property type="entry name" value="DNABINDINGHU"/>
</dbReference>
<keyword evidence="2" id="KW-0238">DNA-binding</keyword>
<geneLocation type="plasmid" evidence="4">
    <name>pVPS92-VEB</name>
</geneLocation>
<dbReference type="Gene3D" id="4.10.520.10">
    <property type="entry name" value="IHF-like DNA-binding proteins"/>
    <property type="match status" value="1"/>
</dbReference>
<dbReference type="PANTHER" id="PTHR33175">
    <property type="entry name" value="DNA-BINDING PROTEIN HU"/>
    <property type="match status" value="1"/>
</dbReference>
<evidence type="ECO:0000256" key="1">
    <source>
        <dbReference type="ARBA" id="ARBA00010529"/>
    </source>
</evidence>
<dbReference type="GO" id="GO:0005829">
    <property type="term" value="C:cytosol"/>
    <property type="evidence" value="ECO:0007669"/>
    <property type="project" value="TreeGrafter"/>
</dbReference>
<reference evidence="4" key="1">
    <citation type="journal article" date="2016" name="Antimicrob. Agents Chemother.">
        <title>Genetic Characterization of a blaVEB-2-carrying plasmid in Vibrio parahaemolyticus.</title>
        <authorList>
            <person name="Li R."/>
            <person name="Ye L."/>
            <person name="Zheng Z."/>
            <person name="Chan E.W."/>
            <person name="Chen S."/>
        </authorList>
    </citation>
    <scope>NUCLEOTIDE SEQUENCE</scope>
    <source>
        <strain evidence="4">VPS92</strain>
        <plasmid evidence="4">pVPS92-VEB</plasmid>
    </source>
</reference>
<dbReference type="InterPro" id="IPR010992">
    <property type="entry name" value="IHF-like_DNA-bd_dom_sf"/>
</dbReference>
<dbReference type="PANTHER" id="PTHR33175:SF2">
    <property type="entry name" value="INTEGRATION HOST FACTOR SUBUNIT ALPHA"/>
    <property type="match status" value="1"/>
</dbReference>
<dbReference type="SUPFAM" id="SSF47729">
    <property type="entry name" value="IHF-like DNA-binding proteins"/>
    <property type="match status" value="1"/>
</dbReference>
<dbReference type="PROSITE" id="PS00045">
    <property type="entry name" value="HISTONE_LIKE"/>
    <property type="match status" value="1"/>
</dbReference>
<proteinExistence type="inferred from homology"/>
<dbReference type="InterPro" id="IPR020816">
    <property type="entry name" value="Histone-like_DNA-bd_CS"/>
</dbReference>
<dbReference type="GO" id="GO:0003677">
    <property type="term" value="F:DNA binding"/>
    <property type="evidence" value="ECO:0007669"/>
    <property type="project" value="UniProtKB-KW"/>
</dbReference>
<dbReference type="Pfam" id="PF00216">
    <property type="entry name" value="Bac_DNA_binding"/>
    <property type="match status" value="1"/>
</dbReference>
<organism evidence="4">
    <name type="scientific">Vibrio parahaemolyticus</name>
    <dbReference type="NCBI Taxonomy" id="670"/>
    <lineage>
        <taxon>Bacteria</taxon>
        <taxon>Pseudomonadati</taxon>
        <taxon>Pseudomonadota</taxon>
        <taxon>Gammaproteobacteria</taxon>
        <taxon>Vibrionales</taxon>
        <taxon>Vibrionaceae</taxon>
        <taxon>Vibrio</taxon>
    </lineage>
</organism>
<comment type="similarity">
    <text evidence="1 3">Belongs to the bacterial histone-like protein family.</text>
</comment>
<dbReference type="RefSeq" id="WP_017190452.1">
    <property type="nucleotide sequence ID" value="NZ_JAESOU010000019.1"/>
</dbReference>
<accession>A0A1B1LRK9</accession>
<evidence type="ECO:0000313" key="4">
    <source>
        <dbReference type="EMBL" id="ANS55688.1"/>
    </source>
</evidence>